<evidence type="ECO:0000259" key="6">
    <source>
        <dbReference type="PROSITE" id="PS50043"/>
    </source>
</evidence>
<evidence type="ECO:0000256" key="1">
    <source>
        <dbReference type="ARBA" id="ARBA00022553"/>
    </source>
</evidence>
<dbReference type="InterPro" id="IPR016032">
    <property type="entry name" value="Sig_transdc_resp-reg_C-effctor"/>
</dbReference>
<proteinExistence type="predicted"/>
<dbReference type="EMBL" id="BAABKQ010000001">
    <property type="protein sequence ID" value="GAA4821723.1"/>
    <property type="molecule type" value="Genomic_DNA"/>
</dbReference>
<name>A0ABP9D148_9ACTN</name>
<evidence type="ECO:0000256" key="2">
    <source>
        <dbReference type="ARBA" id="ARBA00023015"/>
    </source>
</evidence>
<evidence type="ECO:0000256" key="5">
    <source>
        <dbReference type="PROSITE-ProRule" id="PRU00169"/>
    </source>
</evidence>
<dbReference type="PROSITE" id="PS50110">
    <property type="entry name" value="RESPONSE_REGULATORY"/>
    <property type="match status" value="1"/>
</dbReference>
<evidence type="ECO:0000313" key="8">
    <source>
        <dbReference type="EMBL" id="GAA4821723.1"/>
    </source>
</evidence>
<reference evidence="9" key="1">
    <citation type="journal article" date="2019" name="Int. J. Syst. Evol. Microbiol.">
        <title>The Global Catalogue of Microorganisms (GCM) 10K type strain sequencing project: providing services to taxonomists for standard genome sequencing and annotation.</title>
        <authorList>
            <consortium name="The Broad Institute Genomics Platform"/>
            <consortium name="The Broad Institute Genome Sequencing Center for Infectious Disease"/>
            <person name="Wu L."/>
            <person name="Ma J."/>
        </authorList>
    </citation>
    <scope>NUCLEOTIDE SEQUENCE [LARGE SCALE GENOMIC DNA]</scope>
    <source>
        <strain evidence="9">JCM 18542</strain>
    </source>
</reference>
<accession>A0ABP9D148</accession>
<dbReference type="CDD" id="cd06170">
    <property type="entry name" value="LuxR_C_like"/>
    <property type="match status" value="1"/>
</dbReference>
<feature type="domain" description="Response regulatory" evidence="7">
    <location>
        <begin position="4"/>
        <end position="120"/>
    </location>
</feature>
<dbReference type="Pfam" id="PF00072">
    <property type="entry name" value="Response_reg"/>
    <property type="match status" value="1"/>
</dbReference>
<evidence type="ECO:0000259" key="7">
    <source>
        <dbReference type="PROSITE" id="PS50110"/>
    </source>
</evidence>
<feature type="modified residue" description="4-aspartylphosphate" evidence="5">
    <location>
        <position position="55"/>
    </location>
</feature>
<dbReference type="InterPro" id="IPR011006">
    <property type="entry name" value="CheY-like_superfamily"/>
</dbReference>
<dbReference type="InterPro" id="IPR000792">
    <property type="entry name" value="Tscrpt_reg_LuxR_C"/>
</dbReference>
<dbReference type="RefSeq" id="WP_200171485.1">
    <property type="nucleotide sequence ID" value="NZ_BAABKQ010000001.1"/>
</dbReference>
<keyword evidence="3" id="KW-0238">DNA-binding</keyword>
<keyword evidence="4" id="KW-0804">Transcription</keyword>
<dbReference type="SMART" id="SM00421">
    <property type="entry name" value="HTH_LUXR"/>
    <property type="match status" value="1"/>
</dbReference>
<protein>
    <submittedName>
        <fullName evidence="8">Response regulator transcription factor</fullName>
    </submittedName>
</protein>
<keyword evidence="9" id="KW-1185">Reference proteome</keyword>
<dbReference type="Gene3D" id="3.40.50.2300">
    <property type="match status" value="1"/>
</dbReference>
<dbReference type="SUPFAM" id="SSF46894">
    <property type="entry name" value="C-terminal effector domain of the bipartite response regulators"/>
    <property type="match status" value="1"/>
</dbReference>
<dbReference type="Pfam" id="PF00196">
    <property type="entry name" value="GerE"/>
    <property type="match status" value="1"/>
</dbReference>
<evidence type="ECO:0000256" key="4">
    <source>
        <dbReference type="ARBA" id="ARBA00023163"/>
    </source>
</evidence>
<dbReference type="PANTHER" id="PTHR43214">
    <property type="entry name" value="TWO-COMPONENT RESPONSE REGULATOR"/>
    <property type="match status" value="1"/>
</dbReference>
<evidence type="ECO:0000256" key="3">
    <source>
        <dbReference type="ARBA" id="ARBA00023125"/>
    </source>
</evidence>
<dbReference type="PROSITE" id="PS50043">
    <property type="entry name" value="HTH_LUXR_2"/>
    <property type="match status" value="1"/>
</dbReference>
<gene>
    <name evidence="8" type="ORF">GCM10023353_32580</name>
</gene>
<dbReference type="Proteomes" id="UP001500839">
    <property type="component" value="Unassembled WGS sequence"/>
</dbReference>
<dbReference type="SMART" id="SM00448">
    <property type="entry name" value="REC"/>
    <property type="match status" value="1"/>
</dbReference>
<feature type="domain" description="HTH luxR-type" evidence="6">
    <location>
        <begin position="149"/>
        <end position="214"/>
    </location>
</feature>
<dbReference type="InterPro" id="IPR058245">
    <property type="entry name" value="NreC/VraR/RcsB-like_REC"/>
</dbReference>
<keyword evidence="2" id="KW-0805">Transcription regulation</keyword>
<comment type="caution">
    <text evidence="8">The sequence shown here is derived from an EMBL/GenBank/DDBJ whole genome shotgun (WGS) entry which is preliminary data.</text>
</comment>
<dbReference type="InterPro" id="IPR001789">
    <property type="entry name" value="Sig_transdc_resp-reg_receiver"/>
</dbReference>
<dbReference type="SUPFAM" id="SSF52172">
    <property type="entry name" value="CheY-like"/>
    <property type="match status" value="1"/>
</dbReference>
<organism evidence="8 9">
    <name type="scientific">Tomitella cavernea</name>
    <dbReference type="NCBI Taxonomy" id="1387982"/>
    <lineage>
        <taxon>Bacteria</taxon>
        <taxon>Bacillati</taxon>
        <taxon>Actinomycetota</taxon>
        <taxon>Actinomycetes</taxon>
        <taxon>Mycobacteriales</taxon>
        <taxon>Tomitella</taxon>
    </lineage>
</organism>
<dbReference type="CDD" id="cd17535">
    <property type="entry name" value="REC_NarL-like"/>
    <property type="match status" value="1"/>
</dbReference>
<evidence type="ECO:0000313" key="9">
    <source>
        <dbReference type="Proteomes" id="UP001500839"/>
    </source>
</evidence>
<dbReference type="PRINTS" id="PR00038">
    <property type="entry name" value="HTHLUXR"/>
</dbReference>
<dbReference type="PANTHER" id="PTHR43214:SF24">
    <property type="entry name" value="TRANSCRIPTIONAL REGULATORY PROTEIN NARL-RELATED"/>
    <property type="match status" value="1"/>
</dbReference>
<sequence>MTIRVAVVDDQQLVRAGFAMVIDSQPDMAVSWQAGDGQEALGRLSADPVDIVIMDVQMPGLDGIEATRRAIAADPAPRVIVLTTFDIDRYVLDAIAAGASGFLLKDTEPEQLLASIRTVAGGDATLSARSTRRLLDHVRQGLGTGSAPEPALVEDLTAREAEFLRHMALGLNNGELAEGLFVSEATVKTHVGRILAKTGSRDRVQAVLVAFRAGLVTAEDLRG</sequence>
<dbReference type="InterPro" id="IPR039420">
    <property type="entry name" value="WalR-like"/>
</dbReference>
<keyword evidence="1 5" id="KW-0597">Phosphoprotein</keyword>